<dbReference type="PANTHER" id="PTHR16121:SF0">
    <property type="entry name" value="CAP-SPECIFIC MRNA (NUCLEOSIDE-2'-O-)-METHYLTRANSFERASE 1"/>
    <property type="match status" value="1"/>
</dbReference>
<protein>
    <recommendedName>
        <fullName evidence="1">Ribosomal RNA methyltransferase FtsJ domain-containing protein</fullName>
    </recommendedName>
</protein>
<dbReference type="GO" id="GO:0004483">
    <property type="term" value="F:methyltransferase cap1 activity"/>
    <property type="evidence" value="ECO:0007669"/>
    <property type="project" value="TreeGrafter"/>
</dbReference>
<dbReference type="EMBL" id="MN739899">
    <property type="protein sequence ID" value="QHT76667.1"/>
    <property type="molecule type" value="Genomic_DNA"/>
</dbReference>
<name>A0A6C0H8E6_9ZZZZ</name>
<reference evidence="2" key="1">
    <citation type="journal article" date="2020" name="Nature">
        <title>Giant virus diversity and host interactions through global metagenomics.</title>
        <authorList>
            <person name="Schulz F."/>
            <person name="Roux S."/>
            <person name="Paez-Espino D."/>
            <person name="Jungbluth S."/>
            <person name="Walsh D.A."/>
            <person name="Denef V.J."/>
            <person name="McMahon K.D."/>
            <person name="Konstantinidis K.T."/>
            <person name="Eloe-Fadrosh E.A."/>
            <person name="Kyrpides N.C."/>
            <person name="Woyke T."/>
        </authorList>
    </citation>
    <scope>NUCLEOTIDE SEQUENCE</scope>
    <source>
        <strain evidence="2">GVMAG-M-3300023179-82</strain>
    </source>
</reference>
<feature type="domain" description="Ribosomal RNA methyltransferase FtsJ" evidence="1">
    <location>
        <begin position="219"/>
        <end position="284"/>
    </location>
</feature>
<dbReference type="InterPro" id="IPR050851">
    <property type="entry name" value="mRNA_Cap_2O-Ribose_MeTrfase"/>
</dbReference>
<evidence type="ECO:0000259" key="1">
    <source>
        <dbReference type="Pfam" id="PF01728"/>
    </source>
</evidence>
<dbReference type="AlphaFoldDB" id="A0A6C0H8E6"/>
<dbReference type="InterPro" id="IPR029063">
    <property type="entry name" value="SAM-dependent_MTases_sf"/>
</dbReference>
<dbReference type="GO" id="GO:0006370">
    <property type="term" value="P:7-methylguanosine mRNA capping"/>
    <property type="evidence" value="ECO:0007669"/>
    <property type="project" value="TreeGrafter"/>
</dbReference>
<dbReference type="Gene3D" id="3.40.50.12760">
    <property type="match status" value="1"/>
</dbReference>
<dbReference type="Pfam" id="PF01728">
    <property type="entry name" value="FtsJ"/>
    <property type="match status" value="1"/>
</dbReference>
<dbReference type="GO" id="GO:0005737">
    <property type="term" value="C:cytoplasm"/>
    <property type="evidence" value="ECO:0007669"/>
    <property type="project" value="TreeGrafter"/>
</dbReference>
<proteinExistence type="predicted"/>
<organism evidence="2">
    <name type="scientific">viral metagenome</name>
    <dbReference type="NCBI Taxonomy" id="1070528"/>
    <lineage>
        <taxon>unclassified sequences</taxon>
        <taxon>metagenomes</taxon>
        <taxon>organismal metagenomes</taxon>
    </lineage>
</organism>
<dbReference type="InterPro" id="IPR002877">
    <property type="entry name" value="RNA_MeTrfase_FtsJ_dom"/>
</dbReference>
<evidence type="ECO:0000313" key="2">
    <source>
        <dbReference type="EMBL" id="QHT76667.1"/>
    </source>
</evidence>
<accession>A0A6C0H8E6</accession>
<dbReference type="GO" id="GO:0005634">
    <property type="term" value="C:nucleus"/>
    <property type="evidence" value="ECO:0007669"/>
    <property type="project" value="UniProtKB-ARBA"/>
</dbReference>
<dbReference type="SUPFAM" id="SSF53335">
    <property type="entry name" value="S-adenosyl-L-methionine-dependent methyltransferases"/>
    <property type="match status" value="1"/>
</dbReference>
<sequence length="412" mass="48973">MSSYQTFAMKLDNVDNIIFNDNDISYKLVSNINLPLHSLGYNYYLSRTKSSMSITKNFESKNEFYYVVNPFEVNIHIITDNLLLESTNSYFNTTNEIYDSTFYIYWDIFTIFNIIENIEELVITILSLKNNSIINCINNYKNIRKSFLSKIKDIILYTISNQEEEIKIDNKIKHHNFKLDISNTKSIIKFNEEVKKKHNNHIIIGDYGHDNEGEIYNILINEILIALTYQNNNGHFILKIYESFTIPTLKLIYILSACYEEVYIYKPYFSRPSESDKYIICKNYQKNKTLLIANIIKILQSIKSEPNKYIYSIIPKLILPQTFLNKIIFINIKLINTQQIIINNIIKYIKQNNYFGDNYHSYKSEQLKAIKWWILTFFSEKIINEDFIKKFNSQLELIDIEYKQFQVALIKN</sequence>
<dbReference type="PANTHER" id="PTHR16121">
    <property type="entry name" value="CAP-SPECIFIC MRNA (NUCLEOSIDE-2'-O-)-METHYLTRANSFERASE 1-RELATED"/>
    <property type="match status" value="1"/>
</dbReference>
<dbReference type="GO" id="GO:0032259">
    <property type="term" value="P:methylation"/>
    <property type="evidence" value="ECO:0007669"/>
    <property type="project" value="InterPro"/>
</dbReference>